<dbReference type="InterPro" id="IPR050127">
    <property type="entry name" value="Serine_Proteases_S1"/>
</dbReference>
<keyword evidence="3" id="KW-0645">Protease</keyword>
<dbReference type="PROSITE" id="PS50240">
    <property type="entry name" value="TRYPSIN_DOM"/>
    <property type="match status" value="1"/>
</dbReference>
<accession>A0A5B7I7G4</accession>
<keyword evidence="9" id="KW-1185">Reference proteome</keyword>
<proteinExistence type="predicted"/>
<keyword evidence="6" id="KW-1015">Disulfide bond</keyword>
<gene>
    <name evidence="8" type="primary">TRYP_0</name>
    <name evidence="8" type="ORF">E2C01_075951</name>
</gene>
<dbReference type="AlphaFoldDB" id="A0A5B7I7G4"/>
<evidence type="ECO:0000256" key="5">
    <source>
        <dbReference type="ARBA" id="ARBA00022825"/>
    </source>
</evidence>
<name>A0A5B7I7G4_PORTR</name>
<dbReference type="GO" id="GO:0005615">
    <property type="term" value="C:extracellular space"/>
    <property type="evidence" value="ECO:0007669"/>
    <property type="project" value="TreeGrafter"/>
</dbReference>
<comment type="subcellular location">
    <subcellularLocation>
        <location evidence="1">Secreted</location>
    </subcellularLocation>
</comment>
<dbReference type="InterPro" id="IPR009003">
    <property type="entry name" value="Peptidase_S1_PA"/>
</dbReference>
<dbReference type="PANTHER" id="PTHR24264:SF65">
    <property type="entry name" value="SRCR DOMAIN-CONTAINING PROTEIN"/>
    <property type="match status" value="1"/>
</dbReference>
<evidence type="ECO:0000256" key="6">
    <source>
        <dbReference type="ARBA" id="ARBA00023157"/>
    </source>
</evidence>
<dbReference type="PANTHER" id="PTHR24264">
    <property type="entry name" value="TRYPSIN-RELATED"/>
    <property type="match status" value="1"/>
</dbReference>
<protein>
    <submittedName>
        <fullName evidence="8">Trypsin-1</fullName>
    </submittedName>
</protein>
<dbReference type="InterPro" id="IPR043504">
    <property type="entry name" value="Peptidase_S1_PA_chymotrypsin"/>
</dbReference>
<sequence length="175" mass="18812">MQPVVAGDHNIDEDDGTEQKIALSKIIRHEDYGIYEMSNDISLLQFSKPLIFNEYVTPISLQSIKGYLGDCVVSGWGTAEGGQISSKLRYVEIPTMTDTQCGVSYGQDNVEESDICAGFPEGGKGACLDDAGGPLVCGGLLTGIMSFSWGCGLPDAPAVFTEVAYYKEWVEAHAQ</sequence>
<dbReference type="CDD" id="cd00190">
    <property type="entry name" value="Tryp_SPc"/>
    <property type="match status" value="1"/>
</dbReference>
<reference evidence="8 9" key="1">
    <citation type="submission" date="2019-05" db="EMBL/GenBank/DDBJ databases">
        <title>Another draft genome of Portunus trituberculatus and its Hox gene families provides insights of decapod evolution.</title>
        <authorList>
            <person name="Jeong J.-H."/>
            <person name="Song I."/>
            <person name="Kim S."/>
            <person name="Choi T."/>
            <person name="Kim D."/>
            <person name="Ryu S."/>
            <person name="Kim W."/>
        </authorList>
    </citation>
    <scope>NUCLEOTIDE SEQUENCE [LARGE SCALE GENOMIC DNA]</scope>
    <source>
        <tissue evidence="8">Muscle</tissue>
    </source>
</reference>
<dbReference type="GO" id="GO:0006508">
    <property type="term" value="P:proteolysis"/>
    <property type="evidence" value="ECO:0007669"/>
    <property type="project" value="UniProtKB-KW"/>
</dbReference>
<evidence type="ECO:0000256" key="4">
    <source>
        <dbReference type="ARBA" id="ARBA00022801"/>
    </source>
</evidence>
<dbReference type="Proteomes" id="UP000324222">
    <property type="component" value="Unassembled WGS sequence"/>
</dbReference>
<dbReference type="GO" id="GO:0004252">
    <property type="term" value="F:serine-type endopeptidase activity"/>
    <property type="evidence" value="ECO:0007669"/>
    <property type="project" value="InterPro"/>
</dbReference>
<evidence type="ECO:0000256" key="3">
    <source>
        <dbReference type="ARBA" id="ARBA00022670"/>
    </source>
</evidence>
<keyword evidence="4" id="KW-0378">Hydrolase</keyword>
<keyword evidence="2" id="KW-0964">Secreted</keyword>
<dbReference type="InterPro" id="IPR001254">
    <property type="entry name" value="Trypsin_dom"/>
</dbReference>
<dbReference type="SMART" id="SM00020">
    <property type="entry name" value="Tryp_SPc"/>
    <property type="match status" value="1"/>
</dbReference>
<evidence type="ECO:0000256" key="2">
    <source>
        <dbReference type="ARBA" id="ARBA00022525"/>
    </source>
</evidence>
<evidence type="ECO:0000256" key="1">
    <source>
        <dbReference type="ARBA" id="ARBA00004613"/>
    </source>
</evidence>
<dbReference type="SUPFAM" id="SSF50494">
    <property type="entry name" value="Trypsin-like serine proteases"/>
    <property type="match status" value="1"/>
</dbReference>
<evidence type="ECO:0000313" key="8">
    <source>
        <dbReference type="EMBL" id="MPC81341.1"/>
    </source>
</evidence>
<comment type="caution">
    <text evidence="8">The sequence shown here is derived from an EMBL/GenBank/DDBJ whole genome shotgun (WGS) entry which is preliminary data.</text>
</comment>
<feature type="domain" description="Peptidase S1" evidence="7">
    <location>
        <begin position="1"/>
        <end position="175"/>
    </location>
</feature>
<dbReference type="Gene3D" id="2.40.10.10">
    <property type="entry name" value="Trypsin-like serine proteases"/>
    <property type="match status" value="2"/>
</dbReference>
<dbReference type="FunFam" id="2.40.10.10:FF:000036">
    <property type="entry name" value="Trypsin beta"/>
    <property type="match status" value="1"/>
</dbReference>
<dbReference type="InterPro" id="IPR001314">
    <property type="entry name" value="Peptidase_S1A"/>
</dbReference>
<dbReference type="OrthoDB" id="10059102at2759"/>
<keyword evidence="5" id="KW-0720">Serine protease</keyword>
<dbReference type="EMBL" id="VSRR010056667">
    <property type="protein sequence ID" value="MPC81341.1"/>
    <property type="molecule type" value="Genomic_DNA"/>
</dbReference>
<evidence type="ECO:0000259" key="7">
    <source>
        <dbReference type="PROSITE" id="PS50240"/>
    </source>
</evidence>
<dbReference type="PRINTS" id="PR00722">
    <property type="entry name" value="CHYMOTRYPSIN"/>
</dbReference>
<evidence type="ECO:0000313" key="9">
    <source>
        <dbReference type="Proteomes" id="UP000324222"/>
    </source>
</evidence>
<organism evidence="8 9">
    <name type="scientific">Portunus trituberculatus</name>
    <name type="common">Swimming crab</name>
    <name type="synonym">Neptunus trituberculatus</name>
    <dbReference type="NCBI Taxonomy" id="210409"/>
    <lineage>
        <taxon>Eukaryota</taxon>
        <taxon>Metazoa</taxon>
        <taxon>Ecdysozoa</taxon>
        <taxon>Arthropoda</taxon>
        <taxon>Crustacea</taxon>
        <taxon>Multicrustacea</taxon>
        <taxon>Malacostraca</taxon>
        <taxon>Eumalacostraca</taxon>
        <taxon>Eucarida</taxon>
        <taxon>Decapoda</taxon>
        <taxon>Pleocyemata</taxon>
        <taxon>Brachyura</taxon>
        <taxon>Eubrachyura</taxon>
        <taxon>Portunoidea</taxon>
        <taxon>Portunidae</taxon>
        <taxon>Portuninae</taxon>
        <taxon>Portunus</taxon>
    </lineage>
</organism>
<dbReference type="Pfam" id="PF00089">
    <property type="entry name" value="Trypsin"/>
    <property type="match status" value="1"/>
</dbReference>